<name>G2LDT0_CHLTF</name>
<evidence type="ECO:0000256" key="2">
    <source>
        <dbReference type="ARBA" id="ARBA00022527"/>
    </source>
</evidence>
<feature type="domain" description="Protein kinase" evidence="10">
    <location>
        <begin position="42"/>
        <end position="309"/>
    </location>
</feature>
<reference evidence="11 12" key="1">
    <citation type="journal article" date="2012" name="Environ. Microbiol.">
        <title>Complete genome of Candidatus Chloracidobacterium thermophilum, a chlorophyll-based photoheterotroph belonging to the phylum Acidobacteria.</title>
        <authorList>
            <person name="Garcia Costas A.M."/>
            <person name="Liu Z."/>
            <person name="Tomsho L.P."/>
            <person name="Schuster S.C."/>
            <person name="Ward D.M."/>
            <person name="Bryant D.A."/>
        </authorList>
    </citation>
    <scope>NUCLEOTIDE SEQUENCE [LARGE SCALE GENOMIC DNA]</scope>
    <source>
        <strain evidence="11 12">B</strain>
    </source>
</reference>
<dbReference type="InterPro" id="IPR011009">
    <property type="entry name" value="Kinase-like_dom_sf"/>
</dbReference>
<feature type="transmembrane region" description="Helical" evidence="9">
    <location>
        <begin position="414"/>
        <end position="437"/>
    </location>
</feature>
<dbReference type="EMBL" id="CP002514">
    <property type="protein sequence ID" value="AEP12938.1"/>
    <property type="molecule type" value="Genomic_DNA"/>
</dbReference>
<dbReference type="Pfam" id="PF00069">
    <property type="entry name" value="Pkinase"/>
    <property type="match status" value="1"/>
</dbReference>
<evidence type="ECO:0000256" key="7">
    <source>
        <dbReference type="PROSITE-ProRule" id="PRU10141"/>
    </source>
</evidence>
<dbReference type="PROSITE" id="PS00107">
    <property type="entry name" value="PROTEIN_KINASE_ATP"/>
    <property type="match status" value="1"/>
</dbReference>
<feature type="region of interest" description="Disordered" evidence="8">
    <location>
        <begin position="336"/>
        <end position="389"/>
    </location>
</feature>
<dbReference type="CDD" id="cd14014">
    <property type="entry name" value="STKc_PknB_like"/>
    <property type="match status" value="1"/>
</dbReference>
<dbReference type="InterPro" id="IPR008271">
    <property type="entry name" value="Ser/Thr_kinase_AS"/>
</dbReference>
<keyword evidence="2 11" id="KW-0723">Serine/threonine-protein kinase</keyword>
<evidence type="ECO:0000256" key="9">
    <source>
        <dbReference type="SAM" id="Phobius"/>
    </source>
</evidence>
<dbReference type="PANTHER" id="PTHR43289">
    <property type="entry name" value="MITOGEN-ACTIVATED PROTEIN KINASE KINASE KINASE 20-RELATED"/>
    <property type="match status" value="1"/>
</dbReference>
<dbReference type="GO" id="GO:0004674">
    <property type="term" value="F:protein serine/threonine kinase activity"/>
    <property type="evidence" value="ECO:0007669"/>
    <property type="project" value="UniProtKB-KW"/>
</dbReference>
<proteinExistence type="predicted"/>
<dbReference type="STRING" id="981222.Cabther_A2201"/>
<keyword evidence="5 11" id="KW-0418">Kinase</keyword>
<dbReference type="Proteomes" id="UP000006791">
    <property type="component" value="Chromosome 1"/>
</dbReference>
<dbReference type="Gene3D" id="3.30.200.20">
    <property type="entry name" value="Phosphorylase Kinase, domain 1"/>
    <property type="match status" value="1"/>
</dbReference>
<evidence type="ECO:0000313" key="11">
    <source>
        <dbReference type="EMBL" id="AEP12938.1"/>
    </source>
</evidence>
<dbReference type="KEGG" id="ctm:Cabther_A2201"/>
<dbReference type="PROSITE" id="PS00108">
    <property type="entry name" value="PROTEIN_KINASE_ST"/>
    <property type="match status" value="1"/>
</dbReference>
<feature type="binding site" evidence="7">
    <location>
        <position position="71"/>
    </location>
    <ligand>
        <name>ATP</name>
        <dbReference type="ChEBI" id="CHEBI:30616"/>
    </ligand>
</feature>
<dbReference type="PANTHER" id="PTHR43289:SF6">
    <property type="entry name" value="SERINE_THREONINE-PROTEIN KINASE NEKL-3"/>
    <property type="match status" value="1"/>
</dbReference>
<dbReference type="InterPro" id="IPR017441">
    <property type="entry name" value="Protein_kinase_ATP_BS"/>
</dbReference>
<protein>
    <recommendedName>
        <fullName evidence="1">non-specific serine/threonine protein kinase</fullName>
        <ecNumber evidence="1">2.7.11.1</ecNumber>
    </recommendedName>
</protein>
<gene>
    <name evidence="11" type="ordered locus">Cabther_A2201</name>
</gene>
<evidence type="ECO:0000256" key="5">
    <source>
        <dbReference type="ARBA" id="ARBA00022777"/>
    </source>
</evidence>
<evidence type="ECO:0000313" key="12">
    <source>
        <dbReference type="Proteomes" id="UP000006791"/>
    </source>
</evidence>
<dbReference type="RefSeq" id="WP_014100675.1">
    <property type="nucleotide sequence ID" value="NC_016024.1"/>
</dbReference>
<keyword evidence="3 11" id="KW-0808">Transferase</keyword>
<dbReference type="EC" id="2.7.11.1" evidence="1"/>
<keyword evidence="12" id="KW-1185">Reference proteome</keyword>
<evidence type="ECO:0000256" key="8">
    <source>
        <dbReference type="SAM" id="MobiDB-lite"/>
    </source>
</evidence>
<dbReference type="PROSITE" id="PS50011">
    <property type="entry name" value="PROTEIN_KINASE_DOM"/>
    <property type="match status" value="1"/>
</dbReference>
<accession>G2LDT0</accession>
<evidence type="ECO:0000256" key="3">
    <source>
        <dbReference type="ARBA" id="ARBA00022679"/>
    </source>
</evidence>
<dbReference type="SMART" id="SM00220">
    <property type="entry name" value="S_TKc"/>
    <property type="match status" value="1"/>
</dbReference>
<keyword evidence="6 7" id="KW-0067">ATP-binding</keyword>
<sequence length="438" mass="47574">MKRCVICGKEFHDQMRFCPFDGGALETVEQDAFIGRTLDGKYYIEAKIGEGGMGSVYRARHLLMDTQLAVKVLHPSLVSDATSVARFQREAQAMARIRHSNAIAVTDFGVTEDQTNYIVMELFEGESLRKVLERQKKLPYATAIAIARQVCGALEAAHRSGVIHRDIKPENIFLSPQPDGSYFAKVIDFGIAKIVTDTSKGGPPLTRQGMIIGSPHYLSPEQCTGQELDARSDIYSLGIVLFEMLTGQVPFTAVTPVAVALLHANEPPPSLRKLNPEIPKALDDLVMRALAKSKADRPASAREFAEELARVARLFSPSFDPVSPLVEKILDASIPPSNGAPPLMDTSVPPASSVRQRPAERRPPSTAAPPTNVPPPVAAPPRVASETLPSTTSTAWVGSSLATYGQSSSDSQLWLRWVVAAVVVFLVLLVAFLMYLFS</sequence>
<dbReference type="FunFam" id="1.10.510.10:FF:000021">
    <property type="entry name" value="Serine/threonine protein kinase"/>
    <property type="match status" value="1"/>
</dbReference>
<dbReference type="SUPFAM" id="SSF56112">
    <property type="entry name" value="Protein kinase-like (PK-like)"/>
    <property type="match status" value="1"/>
</dbReference>
<dbReference type="GO" id="GO:0005524">
    <property type="term" value="F:ATP binding"/>
    <property type="evidence" value="ECO:0007669"/>
    <property type="project" value="UniProtKB-UniRule"/>
</dbReference>
<dbReference type="AlphaFoldDB" id="G2LDT0"/>
<organism evidence="11 12">
    <name type="scientific">Chloracidobacterium thermophilum (strain B)</name>
    <dbReference type="NCBI Taxonomy" id="981222"/>
    <lineage>
        <taxon>Bacteria</taxon>
        <taxon>Pseudomonadati</taxon>
        <taxon>Acidobacteriota</taxon>
        <taxon>Terriglobia</taxon>
        <taxon>Terriglobales</taxon>
        <taxon>Acidobacteriaceae</taxon>
        <taxon>Chloracidobacterium</taxon>
    </lineage>
</organism>
<keyword evidence="9" id="KW-0472">Membrane</keyword>
<keyword evidence="9" id="KW-1133">Transmembrane helix</keyword>
<evidence type="ECO:0000256" key="4">
    <source>
        <dbReference type="ARBA" id="ARBA00022741"/>
    </source>
</evidence>
<keyword evidence="9" id="KW-0812">Transmembrane</keyword>
<keyword evidence="4 7" id="KW-0547">Nucleotide-binding</keyword>
<evidence type="ECO:0000259" key="10">
    <source>
        <dbReference type="PROSITE" id="PS50011"/>
    </source>
</evidence>
<dbReference type="Gene3D" id="1.10.510.10">
    <property type="entry name" value="Transferase(Phosphotransferase) domain 1"/>
    <property type="match status" value="1"/>
</dbReference>
<evidence type="ECO:0000256" key="1">
    <source>
        <dbReference type="ARBA" id="ARBA00012513"/>
    </source>
</evidence>
<evidence type="ECO:0000256" key="6">
    <source>
        <dbReference type="ARBA" id="ARBA00022840"/>
    </source>
</evidence>
<dbReference type="InterPro" id="IPR000719">
    <property type="entry name" value="Prot_kinase_dom"/>
</dbReference>
<dbReference type="HOGENOM" id="CLU_000288_63_44_0"/>